<keyword evidence="8" id="KW-0436">Ligase</keyword>
<dbReference type="Proteomes" id="UP000886689">
    <property type="component" value="Unassembled WGS sequence"/>
</dbReference>
<dbReference type="EMBL" id="JADJUC010000005">
    <property type="protein sequence ID" value="MBK8523926.1"/>
    <property type="molecule type" value="Genomic_DNA"/>
</dbReference>
<evidence type="ECO:0000256" key="1">
    <source>
        <dbReference type="ARBA" id="ARBA00004141"/>
    </source>
</evidence>
<reference evidence="8" key="1">
    <citation type="submission" date="2020-10" db="EMBL/GenBank/DDBJ databases">
        <title>Connecting structure to function with the recovery of over 1000 high-quality activated sludge metagenome-assembled genomes encoding full-length rRNA genes using long-read sequencing.</title>
        <authorList>
            <person name="Singleton C.M."/>
            <person name="Petriglieri F."/>
            <person name="Kristensen J.M."/>
            <person name="Kirkegaard R.H."/>
            <person name="Michaelsen T.Y."/>
            <person name="Andersen M.H."/>
            <person name="Karst S.M."/>
            <person name="Dueholm M.S."/>
            <person name="Nielsen P.H."/>
            <person name="Albertsen M."/>
        </authorList>
    </citation>
    <scope>NUCLEOTIDE SEQUENCE</scope>
    <source>
        <strain evidence="8">Hirt_18-Q3-R61-65_BATAC.395</strain>
    </source>
</reference>
<feature type="transmembrane region" description="Helical" evidence="5">
    <location>
        <begin position="378"/>
        <end position="395"/>
    </location>
</feature>
<evidence type="ECO:0000259" key="6">
    <source>
        <dbReference type="Pfam" id="PF04932"/>
    </source>
</evidence>
<dbReference type="InterPro" id="IPR007016">
    <property type="entry name" value="O-antigen_ligase-rel_domated"/>
</dbReference>
<dbReference type="GO" id="GO:0016020">
    <property type="term" value="C:membrane"/>
    <property type="evidence" value="ECO:0007669"/>
    <property type="project" value="UniProtKB-SubCell"/>
</dbReference>
<sequence length="584" mass="64088">MTLSLPASLPPMPPISLLPYRLSLFFLLLAITLPFLGAHHYQPIATFHQEWLAGMLGLAALLPLAFVRDSRPWEVPRTALLPLMLAVLVWIQFATGGKVLFESIVLLSLYLVWAFVLMLALCRIESALGRDAVADALAWSLLAGSLLEAATGALQQWAPWIGMPYIFPRGGSVTGNLAQANNFADYLWLGIASAFYLQGRSKLRAIALWLTLPVLLVFSLLSGSRSVYLFAVAISLWLLLWALAMKGRERQRLIVSAALLLPALLALQWLVDFSGTPISSAQRVVAQESYDPVRLSLWRAALDIFATHPLLGAGFDSFSREFFARIAEFPINGAGIPEHSHNLLTEMLAEFGILGFAIVFGAAVFWLLALGKWRNDNARFLSAGVLLILGIHSGLEYPLWYAHFLAIAALMLALGEGHRWSIAAAQRHRLVLGGVALAGGILLIGLRADYVQLEAAAQGKNAKGEPVPVEVQTARLLDTYSNSLWRYQTALQFAARMPIEASDTKNRLKIMEEALNFSPIRQGVFRHAALLQLDGQHDAASAQLRRAMLSYPADIPMVQKQLETAAADAPALLPLIVQLRQRNF</sequence>
<feature type="transmembrane region" description="Helical" evidence="5">
    <location>
        <begin position="103"/>
        <end position="124"/>
    </location>
</feature>
<dbReference type="PANTHER" id="PTHR37422:SF21">
    <property type="entry name" value="EXOQ-LIKE PROTEIN"/>
    <property type="match status" value="1"/>
</dbReference>
<dbReference type="PANTHER" id="PTHR37422">
    <property type="entry name" value="TEICHURONIC ACID BIOSYNTHESIS PROTEIN TUAE"/>
    <property type="match status" value="1"/>
</dbReference>
<feature type="transmembrane region" description="Helical" evidence="5">
    <location>
        <begin position="203"/>
        <end position="221"/>
    </location>
</feature>
<comment type="subcellular location">
    <subcellularLocation>
        <location evidence="1">Membrane</location>
        <topology evidence="1">Multi-pass membrane protein</topology>
    </subcellularLocation>
</comment>
<evidence type="ECO:0000313" key="9">
    <source>
        <dbReference type="Proteomes" id="UP000886689"/>
    </source>
</evidence>
<feature type="transmembrane region" description="Helical" evidence="5">
    <location>
        <begin position="48"/>
        <end position="67"/>
    </location>
</feature>
<evidence type="ECO:0000313" key="8">
    <source>
        <dbReference type="EMBL" id="MBK8523926.1"/>
    </source>
</evidence>
<keyword evidence="3 5" id="KW-1133">Transmembrane helix</keyword>
<dbReference type="Pfam" id="PF04932">
    <property type="entry name" value="Wzy_C"/>
    <property type="match status" value="1"/>
</dbReference>
<proteinExistence type="predicted"/>
<feature type="transmembrane region" description="Helical" evidence="5">
    <location>
        <begin position="430"/>
        <end position="448"/>
    </location>
</feature>
<name>A0A9D7K3W7_9PROT</name>
<gene>
    <name evidence="8" type="ORF">IPL58_07250</name>
</gene>
<dbReference type="InterPro" id="IPR021797">
    <property type="entry name" value="Wzy_C_2"/>
</dbReference>
<accession>A0A9D7K3W7</accession>
<dbReference type="InterPro" id="IPR051533">
    <property type="entry name" value="WaaL-like"/>
</dbReference>
<feature type="transmembrane region" description="Helical" evidence="5">
    <location>
        <begin position="227"/>
        <end position="244"/>
    </location>
</feature>
<keyword evidence="2 5" id="KW-0812">Transmembrane</keyword>
<dbReference type="Pfam" id="PF11846">
    <property type="entry name" value="Wzy_C_2"/>
    <property type="match status" value="1"/>
</dbReference>
<evidence type="ECO:0000256" key="5">
    <source>
        <dbReference type="SAM" id="Phobius"/>
    </source>
</evidence>
<evidence type="ECO:0000259" key="7">
    <source>
        <dbReference type="Pfam" id="PF11846"/>
    </source>
</evidence>
<evidence type="ECO:0000256" key="3">
    <source>
        <dbReference type="ARBA" id="ARBA00022989"/>
    </source>
</evidence>
<organism evidence="8 9">
    <name type="scientific">Candidatus Proximibacter danicus</name>
    <dbReference type="NCBI Taxonomy" id="2954365"/>
    <lineage>
        <taxon>Bacteria</taxon>
        <taxon>Pseudomonadati</taxon>
        <taxon>Pseudomonadota</taxon>
        <taxon>Betaproteobacteria</taxon>
        <taxon>Candidatus Proximibacter</taxon>
    </lineage>
</organism>
<protein>
    <submittedName>
        <fullName evidence="8">O-antigen ligase C-terminal domain-containing protein</fullName>
    </submittedName>
</protein>
<feature type="domain" description="O-antigen ligase-related" evidence="6">
    <location>
        <begin position="214"/>
        <end position="359"/>
    </location>
</feature>
<feature type="transmembrane region" description="Helical" evidence="5">
    <location>
        <begin position="253"/>
        <end position="271"/>
    </location>
</feature>
<dbReference type="GO" id="GO:0016874">
    <property type="term" value="F:ligase activity"/>
    <property type="evidence" value="ECO:0007669"/>
    <property type="project" value="UniProtKB-KW"/>
</dbReference>
<evidence type="ECO:0000256" key="2">
    <source>
        <dbReference type="ARBA" id="ARBA00022692"/>
    </source>
</evidence>
<dbReference type="AlphaFoldDB" id="A0A9D7K3W7"/>
<evidence type="ECO:0000256" key="4">
    <source>
        <dbReference type="ARBA" id="ARBA00023136"/>
    </source>
</evidence>
<comment type="caution">
    <text evidence="8">The sequence shown here is derived from an EMBL/GenBank/DDBJ whole genome shotgun (WGS) entry which is preliminary data.</text>
</comment>
<feature type="domain" description="Virulence factor membrane-bound polymerase C-terminal" evidence="7">
    <location>
        <begin position="383"/>
        <end position="555"/>
    </location>
</feature>
<keyword evidence="4 5" id="KW-0472">Membrane</keyword>
<feature type="transmembrane region" description="Helical" evidence="5">
    <location>
        <begin position="401"/>
        <end position="418"/>
    </location>
</feature>
<feature type="transmembrane region" description="Helical" evidence="5">
    <location>
        <begin position="351"/>
        <end position="371"/>
    </location>
</feature>